<dbReference type="GO" id="GO:0022857">
    <property type="term" value="F:transmembrane transporter activity"/>
    <property type="evidence" value="ECO:0007669"/>
    <property type="project" value="InterPro"/>
</dbReference>
<keyword evidence="4" id="KW-0997">Cell inner membrane</keyword>
<reference evidence="12 13" key="1">
    <citation type="submission" date="2018-06" db="EMBL/GenBank/DDBJ databases">
        <authorList>
            <consortium name="IHU Genomes"/>
        </authorList>
    </citation>
    <scope>NUCLEOTIDE SEQUENCE [LARGE SCALE GENOMIC DNA]</scope>
    <source>
        <strain evidence="12 13">NEC25</strain>
    </source>
</reference>
<feature type="transmembrane region" description="Helical" evidence="11">
    <location>
        <begin position="61"/>
        <end position="78"/>
    </location>
</feature>
<feature type="transmembrane region" description="Helical" evidence="11">
    <location>
        <begin position="333"/>
        <end position="359"/>
    </location>
</feature>
<dbReference type="PANTHER" id="PTHR32196">
    <property type="entry name" value="ABC TRANSPORTER PERMEASE PROTEIN YPHD-RELATED-RELATED"/>
    <property type="match status" value="1"/>
</dbReference>
<dbReference type="RefSeq" id="WP_058293742.1">
    <property type="nucleotide sequence ID" value="NZ_CAKJVD010000016.1"/>
</dbReference>
<evidence type="ECO:0000256" key="2">
    <source>
        <dbReference type="ARBA" id="ARBA00022448"/>
    </source>
</evidence>
<evidence type="ECO:0000256" key="5">
    <source>
        <dbReference type="ARBA" id="ARBA00022597"/>
    </source>
</evidence>
<dbReference type="Pfam" id="PF02653">
    <property type="entry name" value="BPD_transp_2"/>
    <property type="match status" value="1"/>
</dbReference>
<organism evidence="12 13">
    <name type="scientific">Clostridium neonatale</name>
    <dbReference type="NCBI Taxonomy" id="137838"/>
    <lineage>
        <taxon>Bacteria</taxon>
        <taxon>Bacillati</taxon>
        <taxon>Bacillota</taxon>
        <taxon>Clostridia</taxon>
        <taxon>Eubacteriales</taxon>
        <taxon>Clostridiaceae</taxon>
        <taxon>Clostridium</taxon>
    </lineage>
</organism>
<dbReference type="CDD" id="cd06579">
    <property type="entry name" value="TM_PBP1_transp_AraH_like"/>
    <property type="match status" value="1"/>
</dbReference>
<feature type="transmembrane region" description="Helical" evidence="11">
    <location>
        <begin position="108"/>
        <end position="128"/>
    </location>
</feature>
<evidence type="ECO:0000256" key="1">
    <source>
        <dbReference type="ARBA" id="ARBA00004651"/>
    </source>
</evidence>
<comment type="subcellular location">
    <subcellularLocation>
        <location evidence="1">Cell membrane</location>
        <topology evidence="1">Multi-pass membrane protein</topology>
    </subcellularLocation>
</comment>
<evidence type="ECO:0000256" key="7">
    <source>
        <dbReference type="ARBA" id="ARBA00022989"/>
    </source>
</evidence>
<keyword evidence="6 11" id="KW-0812">Transmembrane</keyword>
<evidence type="ECO:0000256" key="3">
    <source>
        <dbReference type="ARBA" id="ARBA00022475"/>
    </source>
</evidence>
<dbReference type="PANTHER" id="PTHR32196:SF32">
    <property type="entry name" value="XYLOSE TRANSPORT SYSTEM PERMEASE PROTEIN XYLH"/>
    <property type="match status" value="1"/>
</dbReference>
<dbReference type="AlphaFoldDB" id="A0A650LPP0"/>
<dbReference type="GO" id="GO:0005886">
    <property type="term" value="C:plasma membrane"/>
    <property type="evidence" value="ECO:0007669"/>
    <property type="project" value="UniProtKB-SubCell"/>
</dbReference>
<keyword evidence="5" id="KW-0762">Sugar transport</keyword>
<evidence type="ECO:0000256" key="8">
    <source>
        <dbReference type="ARBA" id="ARBA00023136"/>
    </source>
</evidence>
<feature type="transmembrane region" description="Helical" evidence="11">
    <location>
        <begin position="219"/>
        <end position="237"/>
    </location>
</feature>
<keyword evidence="7 11" id="KW-1133">Transmembrane helix</keyword>
<accession>A0A650LPP0</accession>
<evidence type="ECO:0000256" key="6">
    <source>
        <dbReference type="ARBA" id="ARBA00022692"/>
    </source>
</evidence>
<evidence type="ECO:0000313" key="12">
    <source>
        <dbReference type="EMBL" id="VCT82970.1"/>
    </source>
</evidence>
<keyword evidence="3" id="KW-1003">Cell membrane</keyword>
<evidence type="ECO:0000256" key="4">
    <source>
        <dbReference type="ARBA" id="ARBA00022519"/>
    </source>
</evidence>
<keyword evidence="2" id="KW-0813">Transport</keyword>
<name>A0A650LPP0_9CLOT</name>
<dbReference type="Proteomes" id="UP000431451">
    <property type="component" value="Unassembled WGS sequence"/>
</dbReference>
<comment type="function">
    <text evidence="9">Part of the binding-protein-dependent transport system for D-xylose. Probably responsible for the translocation of the substrate across the membrane.</text>
</comment>
<feature type="transmembrane region" description="Helical" evidence="11">
    <location>
        <begin position="180"/>
        <end position="198"/>
    </location>
</feature>
<feature type="transmembrane region" description="Helical" evidence="11">
    <location>
        <begin position="25"/>
        <end position="41"/>
    </location>
</feature>
<evidence type="ECO:0000313" key="13">
    <source>
        <dbReference type="Proteomes" id="UP000431451"/>
    </source>
</evidence>
<evidence type="ECO:0000256" key="10">
    <source>
        <dbReference type="ARBA" id="ARBA00035686"/>
    </source>
</evidence>
<proteinExistence type="predicted"/>
<dbReference type="InterPro" id="IPR001851">
    <property type="entry name" value="ABC_transp_permease"/>
</dbReference>
<evidence type="ECO:0000256" key="11">
    <source>
        <dbReference type="SAM" id="Phobius"/>
    </source>
</evidence>
<keyword evidence="8 11" id="KW-0472">Membrane</keyword>
<feature type="transmembrane region" description="Helical" evidence="11">
    <location>
        <begin position="243"/>
        <end position="260"/>
    </location>
</feature>
<feature type="transmembrane region" description="Helical" evidence="11">
    <location>
        <begin position="290"/>
        <end position="313"/>
    </location>
</feature>
<protein>
    <recommendedName>
        <fullName evidence="10">Xylose transport system permease protein XylH</fullName>
    </recommendedName>
</protein>
<dbReference type="NCBIfam" id="NF040906">
    <property type="entry name" value="GguB"/>
    <property type="match status" value="1"/>
</dbReference>
<evidence type="ECO:0000256" key="9">
    <source>
        <dbReference type="ARBA" id="ARBA00035611"/>
    </source>
</evidence>
<gene>
    <name evidence="12" type="primary">xylH</name>
    <name evidence="12" type="ORF">CNEONATNEC25_00563</name>
</gene>
<feature type="transmembrane region" description="Helical" evidence="11">
    <location>
        <begin position="135"/>
        <end position="160"/>
    </location>
</feature>
<sequence length="395" mass="42302">MNTEAVARKSEETNVKKFKFDTRKYAMFIALIVIALLFQILTKGVLLRPMNVTKLILQNSYVLVLAIGMLPCVLTGNIDLSVGSIVAVVSAISGVLIISMGISIPIAIIISLCIGALIGAWQGFWIAYVKVPAFIVTLAGMLIFRGITMVILQGNTISPYPATFQYMSMGFLPEIGTGKIHLLTLIIGVFVSVVFIISEIKKRVQAKEYEIDQCANNVFVAKLVGITLVIMFSAYWLSRYKGMPFVFIILGALILFYSFVTNRTVIGRHIYALGGNEKATKLSGIKTKRVMFMVYVNMGVMAALAGLLFAARLNAAAPSAGEGFELDAIAACYIGGASASGGIGTIVGAIIGGLVMGILNNGMSLVGVGVDWQQAIKGLVLLAAVAFDIYNQSKK</sequence>
<dbReference type="GeneID" id="68875883"/>
<dbReference type="EMBL" id="UWJD01000001">
    <property type="protein sequence ID" value="VCT82970.1"/>
    <property type="molecule type" value="Genomic_DNA"/>
</dbReference>